<name>A0A8B8RLV0_CAMFR</name>
<sequence>VLLRGTKGVGSGGDHLRDPPPPSPVARELVTQGLSPQTTGARCFHHSECFSDCCLISLNHGGAFCAPKARVAMMCLPQTRGNINIICPCQRGLSCTSKDSGCARRCHLI</sequence>
<dbReference type="PROSITE" id="PS51342">
    <property type="entry name" value="COLIPASE_2"/>
    <property type="match status" value="1"/>
</dbReference>
<dbReference type="Proteomes" id="UP000694856">
    <property type="component" value="Chromosome 20"/>
</dbReference>
<dbReference type="GO" id="GO:0005576">
    <property type="term" value="C:extracellular region"/>
    <property type="evidence" value="ECO:0007669"/>
    <property type="project" value="InterPro"/>
</dbReference>
<dbReference type="InterPro" id="IPR001981">
    <property type="entry name" value="Colipase"/>
</dbReference>
<gene>
    <name evidence="3" type="primary">CLPSL2</name>
</gene>
<accession>A0A8B8RLV0</accession>
<dbReference type="Gene3D" id="2.10.80.10">
    <property type="entry name" value="Lipase, subunit A"/>
    <property type="match status" value="1"/>
</dbReference>
<dbReference type="PANTHER" id="PTHR10041:SF3">
    <property type="entry name" value="COLIPASE-LIKE PROTEIN 2"/>
    <property type="match status" value="1"/>
</dbReference>
<organism evidence="2 3">
    <name type="scientific">Camelus ferus</name>
    <name type="common">Wild bactrian camel</name>
    <name type="synonym">Camelus bactrianus ferus</name>
    <dbReference type="NCBI Taxonomy" id="419612"/>
    <lineage>
        <taxon>Eukaryota</taxon>
        <taxon>Metazoa</taxon>
        <taxon>Chordata</taxon>
        <taxon>Craniata</taxon>
        <taxon>Vertebrata</taxon>
        <taxon>Euteleostomi</taxon>
        <taxon>Mammalia</taxon>
        <taxon>Eutheria</taxon>
        <taxon>Laurasiatheria</taxon>
        <taxon>Artiodactyla</taxon>
        <taxon>Tylopoda</taxon>
        <taxon>Camelidae</taxon>
        <taxon>Camelus</taxon>
    </lineage>
</organism>
<keyword evidence="2" id="KW-1185">Reference proteome</keyword>
<reference evidence="3" key="1">
    <citation type="submission" date="2025-08" db="UniProtKB">
        <authorList>
            <consortium name="RefSeq"/>
        </authorList>
    </citation>
    <scope>IDENTIFICATION</scope>
    <source>
        <tissue evidence="3">Ear skin</tissue>
    </source>
</reference>
<evidence type="ECO:0000313" key="2">
    <source>
        <dbReference type="Proteomes" id="UP000694856"/>
    </source>
</evidence>
<dbReference type="KEGG" id="cfr:106729084"/>
<dbReference type="GO" id="GO:0007586">
    <property type="term" value="P:digestion"/>
    <property type="evidence" value="ECO:0007669"/>
    <property type="project" value="InterPro"/>
</dbReference>
<dbReference type="AlphaFoldDB" id="A0A8B8RLV0"/>
<feature type="region of interest" description="Disordered" evidence="1">
    <location>
        <begin position="1"/>
        <end position="28"/>
    </location>
</feature>
<dbReference type="GO" id="GO:0032094">
    <property type="term" value="P:response to food"/>
    <property type="evidence" value="ECO:0007669"/>
    <property type="project" value="TreeGrafter"/>
</dbReference>
<protein>
    <submittedName>
        <fullName evidence="3">Colipase-like protein 2</fullName>
    </submittedName>
</protein>
<dbReference type="GO" id="GO:0016042">
    <property type="term" value="P:lipid catabolic process"/>
    <property type="evidence" value="ECO:0007669"/>
    <property type="project" value="InterPro"/>
</dbReference>
<dbReference type="PANTHER" id="PTHR10041">
    <property type="entry name" value="COLIPASE"/>
    <property type="match status" value="1"/>
</dbReference>
<dbReference type="GO" id="GO:0008047">
    <property type="term" value="F:enzyme activator activity"/>
    <property type="evidence" value="ECO:0007669"/>
    <property type="project" value="InterPro"/>
</dbReference>
<dbReference type="GeneID" id="106729084"/>
<evidence type="ECO:0000256" key="1">
    <source>
        <dbReference type="SAM" id="MobiDB-lite"/>
    </source>
</evidence>
<feature type="non-terminal residue" evidence="3">
    <location>
        <position position="1"/>
    </location>
</feature>
<dbReference type="RefSeq" id="XP_032318812.1">
    <property type="nucleotide sequence ID" value="XM_032462921.1"/>
</dbReference>
<evidence type="ECO:0000313" key="3">
    <source>
        <dbReference type="RefSeq" id="XP_032318812.1"/>
    </source>
</evidence>
<dbReference type="CTD" id="389383"/>
<proteinExistence type="predicted"/>